<dbReference type="STRING" id="1182541.W9Z3L8"/>
<dbReference type="GeneID" id="19156209"/>
<dbReference type="AlphaFoldDB" id="W9Z3L8"/>
<accession>W9Z3L8</accession>
<dbReference type="InterPro" id="IPR052711">
    <property type="entry name" value="Zinc_ADH-like"/>
</dbReference>
<dbReference type="PANTHER" id="PTHR45033:SF3">
    <property type="entry name" value="DEHYDROGENASE, PUTATIVE (AFU_ORTHOLOGUE AFUA_2G13270)-RELATED"/>
    <property type="match status" value="1"/>
</dbReference>
<proteinExistence type="predicted"/>
<dbReference type="InterPro" id="IPR011032">
    <property type="entry name" value="GroES-like_sf"/>
</dbReference>
<dbReference type="SUPFAM" id="SSF50129">
    <property type="entry name" value="GroES-like"/>
    <property type="match status" value="1"/>
</dbReference>
<dbReference type="PANTHER" id="PTHR45033">
    <property type="match status" value="1"/>
</dbReference>
<dbReference type="RefSeq" id="XP_007720410.1">
    <property type="nucleotide sequence ID" value="XM_007722220.1"/>
</dbReference>
<dbReference type="EMBL" id="AMWN01000001">
    <property type="protein sequence ID" value="EXJ96181.1"/>
    <property type="molecule type" value="Genomic_DNA"/>
</dbReference>
<dbReference type="Proteomes" id="UP000019484">
    <property type="component" value="Unassembled WGS sequence"/>
</dbReference>
<dbReference type="HOGENOM" id="CLU_2003628_0_0_1"/>
<sequence length="124" mass="13398">MILGDERARILDDDTAVALYPNIGDADFKGDETVDLMRHVLGELVQGTLAENTIVPQRNAVARPKGLDASSASVMGIAWLPAYRMMFTKANLRADQTVLVQGSSGGRSTLQGCRVMHVIRELTG</sequence>
<organism evidence="1 2">
    <name type="scientific">Capronia coronata CBS 617.96</name>
    <dbReference type="NCBI Taxonomy" id="1182541"/>
    <lineage>
        <taxon>Eukaryota</taxon>
        <taxon>Fungi</taxon>
        <taxon>Dikarya</taxon>
        <taxon>Ascomycota</taxon>
        <taxon>Pezizomycotina</taxon>
        <taxon>Eurotiomycetes</taxon>
        <taxon>Chaetothyriomycetidae</taxon>
        <taxon>Chaetothyriales</taxon>
        <taxon>Herpotrichiellaceae</taxon>
        <taxon>Capronia</taxon>
    </lineage>
</organism>
<comment type="caution">
    <text evidence="1">The sequence shown here is derived from an EMBL/GenBank/DDBJ whole genome shotgun (WGS) entry which is preliminary data.</text>
</comment>
<protein>
    <submittedName>
        <fullName evidence="1">Alcohol dehydrogenase</fullName>
    </submittedName>
</protein>
<reference evidence="1 2" key="1">
    <citation type="submission" date="2013-03" db="EMBL/GenBank/DDBJ databases">
        <title>The Genome Sequence of Capronia coronata CBS 617.96.</title>
        <authorList>
            <consortium name="The Broad Institute Genomics Platform"/>
            <person name="Cuomo C."/>
            <person name="de Hoog S."/>
            <person name="Gorbushina A."/>
            <person name="Walker B."/>
            <person name="Young S.K."/>
            <person name="Zeng Q."/>
            <person name="Gargeya S."/>
            <person name="Fitzgerald M."/>
            <person name="Haas B."/>
            <person name="Abouelleil A."/>
            <person name="Allen A.W."/>
            <person name="Alvarado L."/>
            <person name="Arachchi H.M."/>
            <person name="Berlin A.M."/>
            <person name="Chapman S.B."/>
            <person name="Gainer-Dewar J."/>
            <person name="Goldberg J."/>
            <person name="Griggs A."/>
            <person name="Gujja S."/>
            <person name="Hansen M."/>
            <person name="Howarth C."/>
            <person name="Imamovic A."/>
            <person name="Ireland A."/>
            <person name="Larimer J."/>
            <person name="McCowan C."/>
            <person name="Murphy C."/>
            <person name="Pearson M."/>
            <person name="Poon T.W."/>
            <person name="Priest M."/>
            <person name="Roberts A."/>
            <person name="Saif S."/>
            <person name="Shea T."/>
            <person name="Sisk P."/>
            <person name="Sykes S."/>
            <person name="Wortman J."/>
            <person name="Nusbaum C."/>
            <person name="Birren B."/>
        </authorList>
    </citation>
    <scope>NUCLEOTIDE SEQUENCE [LARGE SCALE GENOMIC DNA]</scope>
    <source>
        <strain evidence="1 2">CBS 617.96</strain>
    </source>
</reference>
<evidence type="ECO:0000313" key="2">
    <source>
        <dbReference type="Proteomes" id="UP000019484"/>
    </source>
</evidence>
<evidence type="ECO:0000313" key="1">
    <source>
        <dbReference type="EMBL" id="EXJ96181.1"/>
    </source>
</evidence>
<gene>
    <name evidence="1" type="ORF">A1O1_01307</name>
</gene>
<dbReference type="Gene3D" id="3.40.50.720">
    <property type="entry name" value="NAD(P)-binding Rossmann-like Domain"/>
    <property type="match status" value="1"/>
</dbReference>
<dbReference type="Gene3D" id="3.90.180.10">
    <property type="entry name" value="Medium-chain alcohol dehydrogenases, catalytic domain"/>
    <property type="match status" value="1"/>
</dbReference>
<dbReference type="OrthoDB" id="201656at2759"/>
<keyword evidence="2" id="KW-1185">Reference proteome</keyword>
<name>W9Z3L8_9EURO</name>